<dbReference type="OrthoDB" id="272985at2759"/>
<dbReference type="GO" id="GO:0006310">
    <property type="term" value="P:DNA recombination"/>
    <property type="evidence" value="ECO:0007669"/>
    <property type="project" value="UniProtKB-KW"/>
</dbReference>
<sequence length="253" mass="28784">MDRRKFKVIRGARAYLKIMENDGQIWQQQRYYCYTTTKKNPLAVASSGIVATLLECDRTAHTTFKISLTYDDTLCVCYNISKQSNTAQLMLELRGTKDDEVNALLKRYYIWPDITKFKLKTNMNILSSDQKNKTFSDALLCVGNDTEEAMHYPTEFLNSLSPSVTLPNKLILKIDSPMIILRNLSSPKLWNAGEVVLVPRIPMIPTNLPFQLRQLQFPVKLSFAMTINKAHGQPLNFAGLGLTFSVFPMVNCT</sequence>
<comment type="cofactor">
    <cofactor evidence="1">
        <name>Mg(2+)</name>
        <dbReference type="ChEBI" id="CHEBI:18420"/>
    </cofactor>
</comment>
<keyword evidence="1" id="KW-0234">DNA repair</keyword>
<gene>
    <name evidence="3" type="ORF">FWK35_00004302</name>
</gene>
<organism evidence="3 4">
    <name type="scientific">Aphis craccivora</name>
    <name type="common">Cowpea aphid</name>
    <dbReference type="NCBI Taxonomy" id="307492"/>
    <lineage>
        <taxon>Eukaryota</taxon>
        <taxon>Metazoa</taxon>
        <taxon>Ecdysozoa</taxon>
        <taxon>Arthropoda</taxon>
        <taxon>Hexapoda</taxon>
        <taxon>Insecta</taxon>
        <taxon>Pterygota</taxon>
        <taxon>Neoptera</taxon>
        <taxon>Paraneoptera</taxon>
        <taxon>Hemiptera</taxon>
        <taxon>Sternorrhyncha</taxon>
        <taxon>Aphidomorpha</taxon>
        <taxon>Aphidoidea</taxon>
        <taxon>Aphididae</taxon>
        <taxon>Aphidini</taxon>
        <taxon>Aphis</taxon>
        <taxon>Aphis</taxon>
    </lineage>
</organism>
<dbReference type="GO" id="GO:0016787">
    <property type="term" value="F:hydrolase activity"/>
    <property type="evidence" value="ECO:0007669"/>
    <property type="project" value="UniProtKB-KW"/>
</dbReference>
<reference evidence="3 4" key="1">
    <citation type="submission" date="2019-08" db="EMBL/GenBank/DDBJ databases">
        <title>Whole genome of Aphis craccivora.</title>
        <authorList>
            <person name="Voronova N.V."/>
            <person name="Shulinski R.S."/>
            <person name="Bandarenka Y.V."/>
            <person name="Zhorov D.G."/>
            <person name="Warner D."/>
        </authorList>
    </citation>
    <scope>NUCLEOTIDE SEQUENCE [LARGE SCALE GENOMIC DNA]</scope>
    <source>
        <strain evidence="3">180601</strain>
        <tissue evidence="3">Whole Body</tissue>
    </source>
</reference>
<keyword evidence="1" id="KW-0347">Helicase</keyword>
<dbReference type="GO" id="GO:0000723">
    <property type="term" value="P:telomere maintenance"/>
    <property type="evidence" value="ECO:0007669"/>
    <property type="project" value="InterPro"/>
</dbReference>
<dbReference type="InterPro" id="IPR010285">
    <property type="entry name" value="DNA_helicase_pif1-like_DEAD"/>
</dbReference>
<dbReference type="PANTHER" id="PTHR10492:SF57">
    <property type="entry name" value="ATP-DEPENDENT DNA HELICASE"/>
    <property type="match status" value="1"/>
</dbReference>
<keyword evidence="1" id="KW-0067">ATP-binding</keyword>
<evidence type="ECO:0000256" key="1">
    <source>
        <dbReference type="RuleBase" id="RU363044"/>
    </source>
</evidence>
<keyword evidence="1" id="KW-0233">DNA recombination</keyword>
<dbReference type="Proteomes" id="UP000478052">
    <property type="component" value="Unassembled WGS sequence"/>
</dbReference>
<keyword evidence="1" id="KW-0547">Nucleotide-binding</keyword>
<evidence type="ECO:0000313" key="4">
    <source>
        <dbReference type="Proteomes" id="UP000478052"/>
    </source>
</evidence>
<dbReference type="GO" id="GO:0006281">
    <property type="term" value="P:DNA repair"/>
    <property type="evidence" value="ECO:0007669"/>
    <property type="project" value="UniProtKB-KW"/>
</dbReference>
<protein>
    <recommendedName>
        <fullName evidence="1">ATP-dependent DNA helicase</fullName>
        <ecNumber evidence="1">5.6.2.3</ecNumber>
    </recommendedName>
</protein>
<keyword evidence="4" id="KW-1185">Reference proteome</keyword>
<evidence type="ECO:0000259" key="2">
    <source>
        <dbReference type="Pfam" id="PF05970"/>
    </source>
</evidence>
<feature type="domain" description="DNA helicase Pif1-like DEAD-box helicase" evidence="2">
    <location>
        <begin position="37"/>
        <end position="92"/>
    </location>
</feature>
<evidence type="ECO:0000313" key="3">
    <source>
        <dbReference type="EMBL" id="KAF0773222.1"/>
    </source>
</evidence>
<comment type="caution">
    <text evidence="3">The sequence shown here is derived from an EMBL/GenBank/DDBJ whole genome shotgun (WGS) entry which is preliminary data.</text>
</comment>
<dbReference type="AlphaFoldDB" id="A0A6G0ZQK8"/>
<dbReference type="GO" id="GO:0043139">
    <property type="term" value="F:5'-3' DNA helicase activity"/>
    <property type="evidence" value="ECO:0007669"/>
    <property type="project" value="UniProtKB-EC"/>
</dbReference>
<dbReference type="EMBL" id="VUJU01000086">
    <property type="protein sequence ID" value="KAF0773222.1"/>
    <property type="molecule type" value="Genomic_DNA"/>
</dbReference>
<dbReference type="Pfam" id="PF05970">
    <property type="entry name" value="PIF1"/>
    <property type="match status" value="1"/>
</dbReference>
<name>A0A6G0ZQK8_APHCR</name>
<comment type="similarity">
    <text evidence="1">Belongs to the helicase family.</text>
</comment>
<dbReference type="EC" id="5.6.2.3" evidence="1"/>
<dbReference type="PANTHER" id="PTHR10492">
    <property type="match status" value="1"/>
</dbReference>
<keyword evidence="1" id="KW-0378">Hydrolase</keyword>
<accession>A0A6G0ZQK8</accession>
<dbReference type="GO" id="GO:0005524">
    <property type="term" value="F:ATP binding"/>
    <property type="evidence" value="ECO:0007669"/>
    <property type="project" value="UniProtKB-KW"/>
</dbReference>
<comment type="catalytic activity">
    <reaction evidence="1">
        <text>ATP + H2O = ADP + phosphate + H(+)</text>
        <dbReference type="Rhea" id="RHEA:13065"/>
        <dbReference type="ChEBI" id="CHEBI:15377"/>
        <dbReference type="ChEBI" id="CHEBI:15378"/>
        <dbReference type="ChEBI" id="CHEBI:30616"/>
        <dbReference type="ChEBI" id="CHEBI:43474"/>
        <dbReference type="ChEBI" id="CHEBI:456216"/>
        <dbReference type="EC" id="5.6.2.3"/>
    </reaction>
</comment>
<proteinExistence type="inferred from homology"/>
<keyword evidence="1" id="KW-0227">DNA damage</keyword>